<feature type="transmembrane region" description="Helical" evidence="7">
    <location>
        <begin position="150"/>
        <end position="170"/>
    </location>
</feature>
<dbReference type="InterPro" id="IPR020846">
    <property type="entry name" value="MFS_dom"/>
</dbReference>
<keyword evidence="2" id="KW-0813">Transport</keyword>
<dbReference type="Pfam" id="PF07690">
    <property type="entry name" value="MFS_1"/>
    <property type="match status" value="1"/>
</dbReference>
<feature type="transmembrane region" description="Helical" evidence="7">
    <location>
        <begin position="24"/>
        <end position="48"/>
    </location>
</feature>
<evidence type="ECO:0000256" key="1">
    <source>
        <dbReference type="ARBA" id="ARBA00004651"/>
    </source>
</evidence>
<feature type="transmembrane region" description="Helical" evidence="7">
    <location>
        <begin position="237"/>
        <end position="257"/>
    </location>
</feature>
<evidence type="ECO:0000256" key="5">
    <source>
        <dbReference type="ARBA" id="ARBA00022989"/>
    </source>
</evidence>
<dbReference type="InterPro" id="IPR011701">
    <property type="entry name" value="MFS"/>
</dbReference>
<evidence type="ECO:0000256" key="2">
    <source>
        <dbReference type="ARBA" id="ARBA00022448"/>
    </source>
</evidence>
<protein>
    <submittedName>
        <fullName evidence="9">DHA2 family multidrug resistance protein-like MFS transporter</fullName>
    </submittedName>
</protein>
<accession>A0ABT9VYU3</accession>
<dbReference type="SUPFAM" id="SSF103473">
    <property type="entry name" value="MFS general substrate transporter"/>
    <property type="match status" value="1"/>
</dbReference>
<dbReference type="InterPro" id="IPR036259">
    <property type="entry name" value="MFS_trans_sf"/>
</dbReference>
<dbReference type="PANTHER" id="PTHR42718">
    <property type="entry name" value="MAJOR FACILITATOR SUPERFAMILY MULTIDRUG TRANSPORTER MFSC"/>
    <property type="match status" value="1"/>
</dbReference>
<dbReference type="PROSITE" id="PS50850">
    <property type="entry name" value="MFS"/>
    <property type="match status" value="1"/>
</dbReference>
<feature type="transmembrane region" description="Helical" evidence="7">
    <location>
        <begin position="314"/>
        <end position="335"/>
    </location>
</feature>
<keyword evidence="5 7" id="KW-1133">Transmembrane helix</keyword>
<keyword evidence="6 7" id="KW-0472">Membrane</keyword>
<comment type="subcellular location">
    <subcellularLocation>
        <location evidence="1">Cell membrane</location>
        <topology evidence="1">Multi-pass membrane protein</topology>
    </subcellularLocation>
</comment>
<dbReference type="InterPro" id="IPR005829">
    <property type="entry name" value="Sugar_transporter_CS"/>
</dbReference>
<gene>
    <name evidence="9" type="ORF">J2S11_002065</name>
</gene>
<dbReference type="EMBL" id="JAUSTY010000007">
    <property type="protein sequence ID" value="MDQ0166164.1"/>
    <property type="molecule type" value="Genomic_DNA"/>
</dbReference>
<dbReference type="Proteomes" id="UP001235840">
    <property type="component" value="Unassembled WGS sequence"/>
</dbReference>
<keyword evidence="10" id="KW-1185">Reference proteome</keyword>
<keyword evidence="3" id="KW-1003">Cell membrane</keyword>
<feature type="transmembrane region" description="Helical" evidence="7">
    <location>
        <begin position="484"/>
        <end position="506"/>
    </location>
</feature>
<feature type="transmembrane region" description="Helical" evidence="7">
    <location>
        <begin position="278"/>
        <end position="299"/>
    </location>
</feature>
<evidence type="ECO:0000256" key="3">
    <source>
        <dbReference type="ARBA" id="ARBA00022475"/>
    </source>
</evidence>
<dbReference type="CDD" id="cd17321">
    <property type="entry name" value="MFS_MMR_MDR_like"/>
    <property type="match status" value="1"/>
</dbReference>
<dbReference type="PANTHER" id="PTHR42718:SF47">
    <property type="entry name" value="METHYL VIOLOGEN RESISTANCE PROTEIN SMVA"/>
    <property type="match status" value="1"/>
</dbReference>
<name>A0ABT9VYU3_9BACI</name>
<feature type="transmembrane region" description="Helical" evidence="7">
    <location>
        <begin position="176"/>
        <end position="199"/>
    </location>
</feature>
<proteinExistence type="predicted"/>
<evidence type="ECO:0000256" key="6">
    <source>
        <dbReference type="ARBA" id="ARBA00023136"/>
    </source>
</evidence>
<feature type="transmembrane region" description="Helical" evidence="7">
    <location>
        <begin position="342"/>
        <end position="363"/>
    </location>
</feature>
<evidence type="ECO:0000259" key="8">
    <source>
        <dbReference type="PROSITE" id="PS50850"/>
    </source>
</evidence>
<feature type="transmembrane region" description="Helical" evidence="7">
    <location>
        <begin position="92"/>
        <end position="111"/>
    </location>
</feature>
<feature type="transmembrane region" description="Helical" evidence="7">
    <location>
        <begin position="369"/>
        <end position="390"/>
    </location>
</feature>
<feature type="transmembrane region" description="Helical" evidence="7">
    <location>
        <begin position="117"/>
        <end position="138"/>
    </location>
</feature>
<evidence type="ECO:0000256" key="7">
    <source>
        <dbReference type="SAM" id="Phobius"/>
    </source>
</evidence>
<feature type="transmembrane region" description="Helical" evidence="7">
    <location>
        <begin position="411"/>
        <end position="432"/>
    </location>
</feature>
<feature type="transmembrane region" description="Helical" evidence="7">
    <location>
        <begin position="211"/>
        <end position="231"/>
    </location>
</feature>
<comment type="caution">
    <text evidence="9">The sequence shown here is derived from an EMBL/GenBank/DDBJ whole genome shotgun (WGS) entry which is preliminary data.</text>
</comment>
<evidence type="ECO:0000313" key="10">
    <source>
        <dbReference type="Proteomes" id="UP001235840"/>
    </source>
</evidence>
<evidence type="ECO:0000256" key="4">
    <source>
        <dbReference type="ARBA" id="ARBA00022692"/>
    </source>
</evidence>
<dbReference type="RefSeq" id="WP_307394160.1">
    <property type="nucleotide sequence ID" value="NZ_BAAADK010000048.1"/>
</dbReference>
<sequence>MTKEGEKRVQTVEEFPARASWKEWVGLVALVLPVFMLSTDMGGLYLAIPSITVDLTPSSTQMLWMLHIGEFLTIGFLLTMGRLADRVGRRRLLVTGVVLYGIASAIAAFSTTAWMLITFRALLGVAAAMIAPSAMSLLRNMFHDPKQFSIAIAVNLSAFSAGAALGPSIGGLLVDHFWWGAVFLVNVPVALLFLLGALLLPTYRDSNAGHLDLVSVALSLIAVMSVIFGMQEIAENGFHVFYISTVVLGIIVGVIFVRRQLNVKEPLLDLRMFRVPAFSVSLLALMLVLLVNGGSYMLFTQHIQVVLGLSPTQAGLLLILPAGLSIVGTLLAPILTRWIRPAFAMAAGLIVAAGGALLIMVTFNEAGAVLLITGVSIIMFGVAPTMTLGSELIISSVSKERSGSASAMQDVGTGLGSALGIAFMGSLAMMVYRGSLMNWVPSGVTEEATSTAMESIGAAIVVAGQLPDAFGAEMLKAIQSSFSLAIQVAFTIVALIFIMVSVMVVWRLRHVRNGSPEGLDSMNQKDG</sequence>
<dbReference type="PROSITE" id="PS00216">
    <property type="entry name" value="SUGAR_TRANSPORT_1"/>
    <property type="match status" value="1"/>
</dbReference>
<evidence type="ECO:0000313" key="9">
    <source>
        <dbReference type="EMBL" id="MDQ0166164.1"/>
    </source>
</evidence>
<feature type="transmembrane region" description="Helical" evidence="7">
    <location>
        <begin position="60"/>
        <end position="80"/>
    </location>
</feature>
<keyword evidence="4 7" id="KW-0812">Transmembrane</keyword>
<reference evidence="9 10" key="1">
    <citation type="submission" date="2023-07" db="EMBL/GenBank/DDBJ databases">
        <title>Genomic Encyclopedia of Type Strains, Phase IV (KMG-IV): sequencing the most valuable type-strain genomes for metagenomic binning, comparative biology and taxonomic classification.</title>
        <authorList>
            <person name="Goeker M."/>
        </authorList>
    </citation>
    <scope>NUCLEOTIDE SEQUENCE [LARGE SCALE GENOMIC DNA]</scope>
    <source>
        <strain evidence="9 10">DSM 12751</strain>
    </source>
</reference>
<dbReference type="Gene3D" id="1.20.1250.20">
    <property type="entry name" value="MFS general substrate transporter like domains"/>
    <property type="match status" value="1"/>
</dbReference>
<organism evidence="9 10">
    <name type="scientific">Caldalkalibacillus horti</name>
    <dbReference type="NCBI Taxonomy" id="77523"/>
    <lineage>
        <taxon>Bacteria</taxon>
        <taxon>Bacillati</taxon>
        <taxon>Bacillota</taxon>
        <taxon>Bacilli</taxon>
        <taxon>Bacillales</taxon>
        <taxon>Bacillaceae</taxon>
        <taxon>Caldalkalibacillus</taxon>
    </lineage>
</organism>
<feature type="domain" description="Major facilitator superfamily (MFS) profile" evidence="8">
    <location>
        <begin position="26"/>
        <end position="512"/>
    </location>
</feature>